<accession>A0A6M1PTK0</accession>
<dbReference type="EMBL" id="JAAKGU010000016">
    <property type="protein sequence ID" value="NGM85362.1"/>
    <property type="molecule type" value="Genomic_DNA"/>
</dbReference>
<dbReference type="InterPro" id="IPR051554">
    <property type="entry name" value="Acetyltransferase_Eis"/>
</dbReference>
<dbReference type="GO" id="GO:0034069">
    <property type="term" value="F:aminoglycoside N-acetyltransferase activity"/>
    <property type="evidence" value="ECO:0007669"/>
    <property type="project" value="TreeGrafter"/>
</dbReference>
<dbReference type="Gene3D" id="3.40.630.30">
    <property type="match status" value="2"/>
</dbReference>
<dbReference type="InterPro" id="IPR016181">
    <property type="entry name" value="Acyl_CoA_acyltransferase"/>
</dbReference>
<dbReference type="InterPro" id="IPR000182">
    <property type="entry name" value="GNAT_dom"/>
</dbReference>
<dbReference type="AlphaFoldDB" id="A0A6M1PTK0"/>
<comment type="caution">
    <text evidence="2">The sequence shown here is derived from an EMBL/GenBank/DDBJ whole genome shotgun (WGS) entry which is preliminary data.</text>
</comment>
<gene>
    <name evidence="2" type="ORF">G5B47_23485</name>
</gene>
<evidence type="ECO:0000313" key="2">
    <source>
        <dbReference type="EMBL" id="NGM85362.1"/>
    </source>
</evidence>
<dbReference type="SUPFAM" id="SSF55729">
    <property type="entry name" value="Acyl-CoA N-acyltransferases (Nat)"/>
    <property type="match status" value="1"/>
</dbReference>
<name>A0A6M1PTK0_9BACL</name>
<keyword evidence="2" id="KW-0808">Transferase</keyword>
<dbReference type="RefSeq" id="WP_165103708.1">
    <property type="nucleotide sequence ID" value="NZ_JAAKGU010000016.1"/>
</dbReference>
<proteinExistence type="predicted"/>
<dbReference type="Pfam" id="PF13527">
    <property type="entry name" value="Acetyltransf_9"/>
    <property type="match status" value="1"/>
</dbReference>
<dbReference type="Gene3D" id="3.30.1050.10">
    <property type="entry name" value="SCP2 sterol-binding domain"/>
    <property type="match status" value="1"/>
</dbReference>
<feature type="domain" description="N-acetyltransferase" evidence="1">
    <location>
        <begin position="1"/>
        <end position="147"/>
    </location>
</feature>
<dbReference type="InterPro" id="IPR041380">
    <property type="entry name" value="Acetyltransf_17"/>
</dbReference>
<protein>
    <submittedName>
        <fullName evidence="2">GNAT family N-acetyltransferase</fullName>
    </submittedName>
</protein>
<dbReference type="PANTHER" id="PTHR37817:SF1">
    <property type="entry name" value="N-ACETYLTRANSFERASE EIS"/>
    <property type="match status" value="1"/>
</dbReference>
<evidence type="ECO:0000259" key="1">
    <source>
        <dbReference type="PROSITE" id="PS51186"/>
    </source>
</evidence>
<reference evidence="2 3" key="1">
    <citation type="submission" date="2020-02" db="EMBL/GenBank/DDBJ databases">
        <authorList>
            <person name="Gao J."/>
            <person name="Sun J."/>
        </authorList>
    </citation>
    <scope>NUCLEOTIDE SEQUENCE [LARGE SCALE GENOMIC DNA]</scope>
    <source>
        <strain evidence="2 3">7124</strain>
    </source>
</reference>
<dbReference type="Pfam" id="PF13530">
    <property type="entry name" value="SCP2_2"/>
    <property type="match status" value="1"/>
</dbReference>
<evidence type="ECO:0000313" key="3">
    <source>
        <dbReference type="Proteomes" id="UP000480151"/>
    </source>
</evidence>
<dbReference type="PANTHER" id="PTHR37817">
    <property type="entry name" value="N-ACETYLTRANSFERASE EIS"/>
    <property type="match status" value="1"/>
</dbReference>
<organism evidence="2 3">
    <name type="scientific">Paenibacillus apii</name>
    <dbReference type="NCBI Taxonomy" id="1850370"/>
    <lineage>
        <taxon>Bacteria</taxon>
        <taxon>Bacillati</taxon>
        <taxon>Bacillota</taxon>
        <taxon>Bacilli</taxon>
        <taxon>Bacillales</taxon>
        <taxon>Paenibacillaceae</taxon>
        <taxon>Paenibacillus</taxon>
    </lineage>
</organism>
<keyword evidence="3" id="KW-1185">Reference proteome</keyword>
<dbReference type="InterPro" id="IPR025559">
    <property type="entry name" value="Eis_dom"/>
</dbReference>
<dbReference type="SUPFAM" id="SSF55718">
    <property type="entry name" value="SCP-like"/>
    <property type="match status" value="1"/>
</dbReference>
<dbReference type="PROSITE" id="PS51186">
    <property type="entry name" value="GNAT"/>
    <property type="match status" value="1"/>
</dbReference>
<dbReference type="Proteomes" id="UP000480151">
    <property type="component" value="Unassembled WGS sequence"/>
</dbReference>
<dbReference type="Pfam" id="PF17668">
    <property type="entry name" value="Acetyltransf_17"/>
    <property type="match status" value="1"/>
</dbReference>
<dbReference type="InterPro" id="IPR036527">
    <property type="entry name" value="SCP2_sterol-bd_dom_sf"/>
</dbReference>
<sequence length="391" mass="44367">MEIRQLRPEEFDASLSLSEYAFQYKLSAEARAKALERFKPERVWGIFDDSGLAAKFTLLPFQSYIQGRPLLMGGIAGVATWPENRRQGLVAKLLAHALIKMNEAGQMLSCLHPFYVPFYRKFGWEVYCEYKKYTIPSGKFPEKVQVEGRVKRDEGKLDVLDDLYRKFASKYNGTLVRDKEWWEKSVLDDDGHSAVYYSQEGEAEGYALYKIQNRELVIDEFVYANGRARSGLWNYFANHDSMVTQAHLKMVPADDDLPFLLPDPRITQENHPYFMARIVNVKAFVEQLSFVATSSLGSITLSVVDSLAPWNNGFWTLSVDGQGKPSLQALQSEPGGEETAACGIGTLTTMLLGYKRPMDMYQAGLLTGNICSVSWLEERIPRAQTALFDFF</sequence>
<dbReference type="GO" id="GO:0030649">
    <property type="term" value="P:aminoglycoside antibiotic catabolic process"/>
    <property type="evidence" value="ECO:0007669"/>
    <property type="project" value="TreeGrafter"/>
</dbReference>